<protein>
    <recommendedName>
        <fullName evidence="3">Phosphohistidine phosphatase SixA</fullName>
    </recommendedName>
</protein>
<dbReference type="CDD" id="cd07040">
    <property type="entry name" value="HP"/>
    <property type="match status" value="1"/>
</dbReference>
<dbReference type="RefSeq" id="WP_152662158.1">
    <property type="nucleotide sequence ID" value="NZ_CP036422.1"/>
</dbReference>
<dbReference type="SUPFAM" id="SSF53254">
    <property type="entry name" value="Phosphoglycerate mutase-like"/>
    <property type="match status" value="1"/>
</dbReference>
<accession>A0A5P9NJJ3</accession>
<dbReference type="InterPro" id="IPR029033">
    <property type="entry name" value="His_PPase_superfam"/>
</dbReference>
<evidence type="ECO:0008006" key="3">
    <source>
        <dbReference type="Google" id="ProtNLM"/>
    </source>
</evidence>
<gene>
    <name evidence="1" type="ORF">EY643_10475</name>
</gene>
<reference evidence="1 2" key="1">
    <citation type="submission" date="2019-02" db="EMBL/GenBank/DDBJ databases">
        <authorList>
            <person name="Li S.-H."/>
        </authorList>
    </citation>
    <scope>NUCLEOTIDE SEQUENCE [LARGE SCALE GENOMIC DNA]</scope>
    <source>
        <strain evidence="1 2">IMCC14385</strain>
    </source>
</reference>
<dbReference type="Proteomes" id="UP000326287">
    <property type="component" value="Chromosome"/>
</dbReference>
<keyword evidence="2" id="KW-1185">Reference proteome</keyword>
<dbReference type="KEGG" id="halc:EY643_10475"/>
<dbReference type="EMBL" id="CP036422">
    <property type="protein sequence ID" value="QFU76053.1"/>
    <property type="molecule type" value="Genomic_DNA"/>
</dbReference>
<dbReference type="Gene3D" id="3.40.50.1240">
    <property type="entry name" value="Phosphoglycerate mutase-like"/>
    <property type="match status" value="1"/>
</dbReference>
<name>A0A5P9NJJ3_9GAMM</name>
<dbReference type="OrthoDB" id="280692at2"/>
<organism evidence="1 2">
    <name type="scientific">Halioglobus maricola</name>
    <dbReference type="NCBI Taxonomy" id="2601894"/>
    <lineage>
        <taxon>Bacteria</taxon>
        <taxon>Pseudomonadati</taxon>
        <taxon>Pseudomonadota</taxon>
        <taxon>Gammaproteobacteria</taxon>
        <taxon>Cellvibrionales</taxon>
        <taxon>Halieaceae</taxon>
        <taxon>Halioglobus</taxon>
    </lineage>
</organism>
<sequence length="163" mass="17981">MYLTIWRHGEAGSAVTDRMRELTERGVEDVNAGSEQFKQLCADRDIPLPKRIFYSEWVRTTQTASIVGRALGDAALESSPALIPGRQPVDVENDISHRYPDDHLLLISHQPLVSCLVDYYVGSRGYVPGLVPGGLATLRMDHPGPALAQLVFCIQPPAFEVIL</sequence>
<evidence type="ECO:0000313" key="1">
    <source>
        <dbReference type="EMBL" id="QFU76053.1"/>
    </source>
</evidence>
<evidence type="ECO:0000313" key="2">
    <source>
        <dbReference type="Proteomes" id="UP000326287"/>
    </source>
</evidence>
<dbReference type="AlphaFoldDB" id="A0A5P9NJJ3"/>
<proteinExistence type="predicted"/>